<dbReference type="Pfam" id="PF01496">
    <property type="entry name" value="V_ATPase_I"/>
    <property type="match status" value="2"/>
</dbReference>
<evidence type="ECO:0000256" key="3">
    <source>
        <dbReference type="ARBA" id="ARBA00022448"/>
    </source>
</evidence>
<comment type="caution">
    <text evidence="9">The sequence shown here is derived from an EMBL/GenBank/DDBJ whole genome shotgun (WGS) entry which is preliminary data.</text>
</comment>
<evidence type="ECO:0000256" key="5">
    <source>
        <dbReference type="ARBA" id="ARBA00022989"/>
    </source>
</evidence>
<feature type="transmembrane region" description="Helical" evidence="8">
    <location>
        <begin position="451"/>
        <end position="469"/>
    </location>
</feature>
<dbReference type="Proteomes" id="UP000823603">
    <property type="component" value="Unassembled WGS sequence"/>
</dbReference>
<dbReference type="EMBL" id="JADIMB010000128">
    <property type="protein sequence ID" value="MBO8471838.1"/>
    <property type="molecule type" value="Genomic_DNA"/>
</dbReference>
<evidence type="ECO:0000256" key="2">
    <source>
        <dbReference type="ARBA" id="ARBA00009904"/>
    </source>
</evidence>
<keyword evidence="4 8" id="KW-0812">Transmembrane</keyword>
<feature type="transmembrane region" description="Helical" evidence="8">
    <location>
        <begin position="327"/>
        <end position="352"/>
    </location>
</feature>
<organism evidence="9 10">
    <name type="scientific">Candidatus Cryptobacteroides faecavium</name>
    <dbReference type="NCBI Taxonomy" id="2840762"/>
    <lineage>
        <taxon>Bacteria</taxon>
        <taxon>Pseudomonadati</taxon>
        <taxon>Bacteroidota</taxon>
        <taxon>Bacteroidia</taxon>
        <taxon>Bacteroidales</taxon>
        <taxon>Candidatus Cryptobacteroides</taxon>
    </lineage>
</organism>
<evidence type="ECO:0000256" key="4">
    <source>
        <dbReference type="ARBA" id="ARBA00022692"/>
    </source>
</evidence>
<accession>A0A9D9IHE6</accession>
<proteinExistence type="inferred from homology"/>
<feature type="transmembrane region" description="Helical" evidence="8">
    <location>
        <begin position="409"/>
        <end position="431"/>
    </location>
</feature>
<feature type="transmembrane region" description="Helical" evidence="8">
    <location>
        <begin position="562"/>
        <end position="586"/>
    </location>
</feature>
<evidence type="ECO:0000313" key="9">
    <source>
        <dbReference type="EMBL" id="MBO8471838.1"/>
    </source>
</evidence>
<comment type="similarity">
    <text evidence="2">Belongs to the V-ATPase 116 kDa subunit family.</text>
</comment>
<gene>
    <name evidence="9" type="ORF">IAB82_08615</name>
</gene>
<dbReference type="GO" id="GO:0046961">
    <property type="term" value="F:proton-transporting ATPase activity, rotational mechanism"/>
    <property type="evidence" value="ECO:0007669"/>
    <property type="project" value="InterPro"/>
</dbReference>
<evidence type="ECO:0000256" key="7">
    <source>
        <dbReference type="ARBA" id="ARBA00023136"/>
    </source>
</evidence>
<dbReference type="PANTHER" id="PTHR11629">
    <property type="entry name" value="VACUOLAR PROTON ATPASES"/>
    <property type="match status" value="1"/>
</dbReference>
<dbReference type="PANTHER" id="PTHR11629:SF63">
    <property type="entry name" value="V-TYPE PROTON ATPASE SUBUNIT A"/>
    <property type="match status" value="1"/>
</dbReference>
<dbReference type="GO" id="GO:0007035">
    <property type="term" value="P:vacuolar acidification"/>
    <property type="evidence" value="ECO:0007669"/>
    <property type="project" value="TreeGrafter"/>
</dbReference>
<dbReference type="AlphaFoldDB" id="A0A9D9IHE6"/>
<name>A0A9D9IHE6_9BACT</name>
<dbReference type="GO" id="GO:0016471">
    <property type="term" value="C:vacuolar proton-transporting V-type ATPase complex"/>
    <property type="evidence" value="ECO:0007669"/>
    <property type="project" value="TreeGrafter"/>
</dbReference>
<evidence type="ECO:0000313" key="10">
    <source>
        <dbReference type="Proteomes" id="UP000823603"/>
    </source>
</evidence>
<keyword evidence="3" id="KW-0813">Transport</keyword>
<evidence type="ECO:0000256" key="6">
    <source>
        <dbReference type="ARBA" id="ARBA00023065"/>
    </source>
</evidence>
<feature type="transmembrane region" description="Helical" evidence="8">
    <location>
        <begin position="475"/>
        <end position="495"/>
    </location>
</feature>
<dbReference type="GO" id="GO:0051117">
    <property type="term" value="F:ATPase binding"/>
    <property type="evidence" value="ECO:0007669"/>
    <property type="project" value="TreeGrafter"/>
</dbReference>
<reference evidence="9" key="2">
    <citation type="journal article" date="2021" name="PeerJ">
        <title>Extensive microbial diversity within the chicken gut microbiome revealed by metagenomics and culture.</title>
        <authorList>
            <person name="Gilroy R."/>
            <person name="Ravi A."/>
            <person name="Getino M."/>
            <person name="Pursley I."/>
            <person name="Horton D.L."/>
            <person name="Alikhan N.F."/>
            <person name="Baker D."/>
            <person name="Gharbi K."/>
            <person name="Hall N."/>
            <person name="Watson M."/>
            <person name="Adriaenssens E.M."/>
            <person name="Foster-Nyarko E."/>
            <person name="Jarju S."/>
            <person name="Secka A."/>
            <person name="Antonio M."/>
            <person name="Oren A."/>
            <person name="Chaudhuri R.R."/>
            <person name="La Ragione R."/>
            <person name="Hildebrand F."/>
            <person name="Pallen M.J."/>
        </authorList>
    </citation>
    <scope>NUCLEOTIDE SEQUENCE</scope>
    <source>
        <strain evidence="9">B2-22910</strain>
    </source>
</reference>
<feature type="transmembrane region" description="Helical" evidence="8">
    <location>
        <begin position="364"/>
        <end position="389"/>
    </location>
</feature>
<dbReference type="GO" id="GO:0033179">
    <property type="term" value="C:proton-transporting V-type ATPase, V0 domain"/>
    <property type="evidence" value="ECO:0007669"/>
    <property type="project" value="InterPro"/>
</dbReference>
<reference evidence="9" key="1">
    <citation type="submission" date="2020-10" db="EMBL/GenBank/DDBJ databases">
        <authorList>
            <person name="Gilroy R."/>
        </authorList>
    </citation>
    <scope>NUCLEOTIDE SEQUENCE</scope>
    <source>
        <strain evidence="9">B2-22910</strain>
    </source>
</reference>
<protein>
    <submittedName>
        <fullName evidence="9">ATPase V</fullName>
    </submittedName>
</protein>
<keyword evidence="6" id="KW-0406">Ion transport</keyword>
<evidence type="ECO:0000256" key="8">
    <source>
        <dbReference type="SAM" id="Phobius"/>
    </source>
</evidence>
<comment type="subcellular location">
    <subcellularLocation>
        <location evidence="1">Membrane</location>
        <topology evidence="1">Multi-pass membrane protein</topology>
    </subcellularLocation>
</comment>
<evidence type="ECO:0000256" key="1">
    <source>
        <dbReference type="ARBA" id="ARBA00004141"/>
    </source>
</evidence>
<dbReference type="InterPro" id="IPR002490">
    <property type="entry name" value="V-ATPase_116kDa_su"/>
</dbReference>
<keyword evidence="5 8" id="KW-1133">Transmembrane helix</keyword>
<keyword evidence="7 8" id="KW-0472">Membrane</keyword>
<feature type="transmembrane region" description="Helical" evidence="8">
    <location>
        <begin position="530"/>
        <end position="550"/>
    </location>
</feature>
<sequence>MIEKMTKYSFILLSSYTEEFLQKLQQIGMMDITRSRKPVDAKSSALLDRMKDCKETIDFLKKTDFTKDPDFKEIEAAAGSAPLPDTDPVVFVREHKDRLESIGGSIALESSRIKEYGPWGDFDKSSLDRVADAAGCEIRYFTVSAKKFDSGWGQEYPIQVISQDGKNVWFVAVVPKGTAVGLPAKELPAPSCSAKEAVARQDALKAEAVSVKGAILKAKEYIPRLENEYISRTGELDLYLADAASVPAAENTVTLFVGFAPTKEDAQVSAALDQMDTYWFKEEATKDDNPPIKLKNNRFTRQFEVLTGMYGMPVYDEFDPTPILAPFFLLFFAMCLGDAGYGIVLVIAALLFKYKMPESSFGKMWSLIMTLGLGTMVIGTFLGTFFGISLSEAGWVPEWLKKCMITGEIAGFPAQMVLSVAIGVVHISLALTVKAICFTKRFGIKSTISNWGWLLLILGGITVGAMALLDVMSSEVTRIAITVIGIISALAIYIFNTPGRNPLVNIGSGLWDTYNMATGLLSDVLSYLRLYALGLAGGMLGSAFNTIAGIVFDGCSIPGLNWIFFILVLILGHTLNIAMSCLGAFVHPLRLTFLEYFKNSGYEGRGQAYKPLATQETNK</sequence>